<gene>
    <name evidence="6" type="ORF">FPZ54_01075</name>
</gene>
<name>A0A518RBG6_9SPHN</name>
<reference evidence="6 7" key="1">
    <citation type="submission" date="2019-07" db="EMBL/GenBank/DDBJ databases">
        <title>Sphingomonas alkalisoli sp. nov., isolated from rhizosphere soil of Suaedae salsa.</title>
        <authorList>
            <person name="Zhang H."/>
            <person name="Xu L."/>
            <person name="Zhang J.-X."/>
            <person name="Sun J.-Q."/>
        </authorList>
    </citation>
    <scope>NUCLEOTIDE SEQUENCE [LARGE SCALE GENOMIC DNA]</scope>
    <source>
        <strain evidence="6 7">XS-10</strain>
    </source>
</reference>
<dbReference type="Proteomes" id="UP000318055">
    <property type="component" value="Chromosome"/>
</dbReference>
<dbReference type="KEGG" id="ssua:FPZ54_01075"/>
<feature type="domain" description="CENP-V/GFA" evidence="5">
    <location>
        <begin position="1"/>
        <end position="107"/>
    </location>
</feature>
<keyword evidence="4" id="KW-0456">Lyase</keyword>
<dbReference type="Pfam" id="PF04828">
    <property type="entry name" value="GFA"/>
    <property type="match status" value="1"/>
</dbReference>
<dbReference type="PROSITE" id="PS51891">
    <property type="entry name" value="CENP_V_GFA"/>
    <property type="match status" value="1"/>
</dbReference>
<dbReference type="SUPFAM" id="SSF51316">
    <property type="entry name" value="Mss4-like"/>
    <property type="match status" value="1"/>
</dbReference>
<dbReference type="EMBL" id="CP042239">
    <property type="protein sequence ID" value="QDX24759.1"/>
    <property type="molecule type" value="Genomic_DNA"/>
</dbReference>
<dbReference type="PANTHER" id="PTHR33337:SF40">
    <property type="entry name" value="CENP-V_GFA DOMAIN-CONTAINING PROTEIN-RELATED"/>
    <property type="match status" value="1"/>
</dbReference>
<keyword evidence="2" id="KW-0479">Metal-binding</keyword>
<dbReference type="InterPro" id="IPR006913">
    <property type="entry name" value="CENP-V/GFA"/>
</dbReference>
<comment type="similarity">
    <text evidence="1">Belongs to the Gfa family.</text>
</comment>
<dbReference type="InterPro" id="IPR011057">
    <property type="entry name" value="Mss4-like_sf"/>
</dbReference>
<proteinExistence type="inferred from homology"/>
<accession>A0A518RBG6</accession>
<evidence type="ECO:0000313" key="7">
    <source>
        <dbReference type="Proteomes" id="UP000318055"/>
    </source>
</evidence>
<evidence type="ECO:0000259" key="5">
    <source>
        <dbReference type="PROSITE" id="PS51891"/>
    </source>
</evidence>
<dbReference type="PANTHER" id="PTHR33337">
    <property type="entry name" value="GFA DOMAIN-CONTAINING PROTEIN"/>
    <property type="match status" value="1"/>
</dbReference>
<dbReference type="GO" id="GO:0046872">
    <property type="term" value="F:metal ion binding"/>
    <property type="evidence" value="ECO:0007669"/>
    <property type="project" value="UniProtKB-KW"/>
</dbReference>
<evidence type="ECO:0000256" key="3">
    <source>
        <dbReference type="ARBA" id="ARBA00022833"/>
    </source>
</evidence>
<dbReference type="OrthoDB" id="7186766at2"/>
<dbReference type="GO" id="GO:0016846">
    <property type="term" value="F:carbon-sulfur lyase activity"/>
    <property type="evidence" value="ECO:0007669"/>
    <property type="project" value="InterPro"/>
</dbReference>
<dbReference type="AlphaFoldDB" id="A0A518RBG6"/>
<evidence type="ECO:0000256" key="4">
    <source>
        <dbReference type="ARBA" id="ARBA00023239"/>
    </source>
</evidence>
<evidence type="ECO:0000256" key="1">
    <source>
        <dbReference type="ARBA" id="ARBA00005495"/>
    </source>
</evidence>
<keyword evidence="7" id="KW-1185">Reference proteome</keyword>
<evidence type="ECO:0000313" key="6">
    <source>
        <dbReference type="EMBL" id="QDX24759.1"/>
    </source>
</evidence>
<evidence type="ECO:0000256" key="2">
    <source>
        <dbReference type="ARBA" id="ARBA00022723"/>
    </source>
</evidence>
<organism evidence="6 7">
    <name type="scientific">Sphingomonas suaedae</name>
    <dbReference type="NCBI Taxonomy" id="2599297"/>
    <lineage>
        <taxon>Bacteria</taxon>
        <taxon>Pseudomonadati</taxon>
        <taxon>Pseudomonadota</taxon>
        <taxon>Alphaproteobacteria</taxon>
        <taxon>Sphingomonadales</taxon>
        <taxon>Sphingomonadaceae</taxon>
        <taxon>Sphingomonas</taxon>
    </lineage>
</organism>
<dbReference type="Gene3D" id="3.90.1590.10">
    <property type="entry name" value="glutathione-dependent formaldehyde- activating enzyme (gfa)"/>
    <property type="match status" value="1"/>
</dbReference>
<sequence>MRFRIDAEPLVTAVCHCRGCQRMSASAFSTTITLPADALAVIAGEPVIGGLHGDEARHHHCDWCKSWLFTRLPPEYGAINVRATMLDDPGWFAPFMETYTSEKLPWAQTGAAHSFEAFPEPSDYPRLMQAFAQANA</sequence>
<keyword evidence="3" id="KW-0862">Zinc</keyword>
<protein>
    <submittedName>
        <fullName evidence="6">GFA family protein</fullName>
    </submittedName>
</protein>